<name>A0ABU7LRH0_9PROT</name>
<evidence type="ECO:0000313" key="2">
    <source>
        <dbReference type="Proteomes" id="UP001354971"/>
    </source>
</evidence>
<sequence>MERFDRIARYAISNGSFDHDPKDSPASNWVRAVLRDDEAALDEIELAFPAISSFREITPDLRAWWLRDQTRS</sequence>
<proteinExistence type="predicted"/>
<gene>
    <name evidence="1" type="ORF">V0U79_07620</name>
</gene>
<dbReference type="RefSeq" id="WP_330198894.1">
    <property type="nucleotide sequence ID" value="NZ_JAZDRP010000004.1"/>
</dbReference>
<dbReference type="EMBL" id="JAZDRP010000004">
    <property type="protein sequence ID" value="MEE2526231.1"/>
    <property type="molecule type" value="Genomic_DNA"/>
</dbReference>
<organism evidence="1 2">
    <name type="scientific">Hyphobacterium lacteum</name>
    <dbReference type="NCBI Taxonomy" id="3116575"/>
    <lineage>
        <taxon>Bacteria</taxon>
        <taxon>Pseudomonadati</taxon>
        <taxon>Pseudomonadota</taxon>
        <taxon>Alphaproteobacteria</taxon>
        <taxon>Maricaulales</taxon>
        <taxon>Maricaulaceae</taxon>
        <taxon>Hyphobacterium</taxon>
    </lineage>
</organism>
<keyword evidence="2" id="KW-1185">Reference proteome</keyword>
<protein>
    <submittedName>
        <fullName evidence="1">Uncharacterized protein</fullName>
    </submittedName>
</protein>
<comment type="caution">
    <text evidence="1">The sequence shown here is derived from an EMBL/GenBank/DDBJ whole genome shotgun (WGS) entry which is preliminary data.</text>
</comment>
<evidence type="ECO:0000313" key="1">
    <source>
        <dbReference type="EMBL" id="MEE2526231.1"/>
    </source>
</evidence>
<dbReference type="Proteomes" id="UP001354971">
    <property type="component" value="Unassembled WGS sequence"/>
</dbReference>
<reference evidence="1 2" key="1">
    <citation type="submission" date="2024-01" db="EMBL/GenBank/DDBJ databases">
        <title>Hyphobacterium bacterium isolated from marine sediment.</title>
        <authorList>
            <person name="Zhao S."/>
        </authorList>
    </citation>
    <scope>NUCLEOTIDE SEQUENCE [LARGE SCALE GENOMIC DNA]</scope>
    <source>
        <strain evidence="2">HN65</strain>
    </source>
</reference>
<accession>A0ABU7LRH0</accession>